<proteinExistence type="predicted"/>
<organism evidence="1 2">
    <name type="scientific">Citrus sinensis</name>
    <name type="common">Sweet orange</name>
    <name type="synonym">Citrus aurantium var. sinensis</name>
    <dbReference type="NCBI Taxonomy" id="2711"/>
    <lineage>
        <taxon>Eukaryota</taxon>
        <taxon>Viridiplantae</taxon>
        <taxon>Streptophyta</taxon>
        <taxon>Embryophyta</taxon>
        <taxon>Tracheophyta</taxon>
        <taxon>Spermatophyta</taxon>
        <taxon>Magnoliopsida</taxon>
        <taxon>eudicotyledons</taxon>
        <taxon>Gunneridae</taxon>
        <taxon>Pentapetalae</taxon>
        <taxon>rosids</taxon>
        <taxon>malvids</taxon>
        <taxon>Sapindales</taxon>
        <taxon>Rutaceae</taxon>
        <taxon>Aurantioideae</taxon>
        <taxon>Citrus</taxon>
    </lineage>
</organism>
<reference evidence="2" key="1">
    <citation type="journal article" date="2023" name="Hortic. Res.">
        <title>A chromosome-level phased genome enabling allele-level studies in sweet orange: a case study on citrus Huanglongbing tolerance.</title>
        <authorList>
            <person name="Wu B."/>
            <person name="Yu Q."/>
            <person name="Deng Z."/>
            <person name="Duan Y."/>
            <person name="Luo F."/>
            <person name="Gmitter F. Jr."/>
        </authorList>
    </citation>
    <scope>NUCLEOTIDE SEQUENCE [LARGE SCALE GENOMIC DNA]</scope>
    <source>
        <strain evidence="2">cv. Valencia</strain>
    </source>
</reference>
<evidence type="ECO:0000313" key="1">
    <source>
        <dbReference type="EMBL" id="KAH9711674.1"/>
    </source>
</evidence>
<dbReference type="Proteomes" id="UP000829398">
    <property type="component" value="Chromosome 7"/>
</dbReference>
<accession>A0ACB8J1V5</accession>
<gene>
    <name evidence="1" type="ORF">KPL71_019833</name>
</gene>
<comment type="caution">
    <text evidence="1">The sequence shown here is derived from an EMBL/GenBank/DDBJ whole genome shotgun (WGS) entry which is preliminary data.</text>
</comment>
<evidence type="ECO:0000313" key="2">
    <source>
        <dbReference type="Proteomes" id="UP000829398"/>
    </source>
</evidence>
<name>A0ACB8J1V5_CITSI</name>
<keyword evidence="2" id="KW-1185">Reference proteome</keyword>
<dbReference type="EMBL" id="CM039176">
    <property type="protein sequence ID" value="KAH9711674.1"/>
    <property type="molecule type" value="Genomic_DNA"/>
</dbReference>
<protein>
    <submittedName>
        <fullName evidence="1">Methylesterase 1</fullName>
    </submittedName>
</protein>
<sequence length="336" mass="37698">MEEVVGMEEKHFVLVHGANHGAWCWYKLKARLVAGGHRVTAVDLAASGINMKRIEDVHTFQAYSEPLISVLASLPAEEKVILVGHSLGGVTLALAADKFPQKISVAVFVTAFMPDTTHRPSFVLEQYCEKIGKEDDSWLDTQFSQCDESNPSHISMLFGREFLTIKLYQLCPPEDLELAKMLLRPGSMFIDNLSKASKFSDEGYGSVKRVYLVCEEDIGLPKHFQHWMIQNYPVNEVMEIKGGDHMAMLSEPQKLCDCLSQISLKTAAGVTVVCYSLRLPFDLPINDQHYYVIVEIKKWLYIVQIRLIGDDLAVASGYGWSEMEVAALMDKTKATM</sequence>